<proteinExistence type="predicted"/>
<protein>
    <submittedName>
        <fullName evidence="8">DgyrCDS9002</fullName>
    </submittedName>
</protein>
<evidence type="ECO:0000256" key="2">
    <source>
        <dbReference type="ARBA" id="ARBA00022525"/>
    </source>
</evidence>
<evidence type="ECO:0000313" key="8">
    <source>
        <dbReference type="EMBL" id="CAD5120433.1"/>
    </source>
</evidence>
<dbReference type="EMBL" id="CAJFCJ010000012">
    <property type="protein sequence ID" value="CAD5120433.1"/>
    <property type="molecule type" value="Genomic_DNA"/>
</dbReference>
<evidence type="ECO:0000256" key="5">
    <source>
        <dbReference type="ARBA" id="ARBA00023157"/>
    </source>
</evidence>
<dbReference type="PROSITE" id="PS50092">
    <property type="entry name" value="TSP1"/>
    <property type="match status" value="1"/>
</dbReference>
<dbReference type="InterPro" id="IPR000884">
    <property type="entry name" value="TSP1_rpt"/>
</dbReference>
<dbReference type="PROSITE" id="PS50041">
    <property type="entry name" value="C_TYPE_LECTIN_2"/>
    <property type="match status" value="2"/>
</dbReference>
<feature type="domain" description="C-type lectin" evidence="6">
    <location>
        <begin position="299"/>
        <end position="422"/>
    </location>
</feature>
<dbReference type="InterPro" id="IPR003609">
    <property type="entry name" value="Pan_app"/>
</dbReference>
<dbReference type="InterPro" id="IPR036383">
    <property type="entry name" value="TSP1_rpt_sf"/>
</dbReference>
<feature type="domain" description="Apple" evidence="7">
    <location>
        <begin position="199"/>
        <end position="280"/>
    </location>
</feature>
<evidence type="ECO:0000256" key="4">
    <source>
        <dbReference type="ARBA" id="ARBA00022737"/>
    </source>
</evidence>
<sequence>MINNCLNVTVRKVEGTNSQYGLVLVNETGYESIDGRVYLREIQTDNCGVKMICGIGLVRFNKQFGLVCLDNKNILKEYQAYTKVWVVSKAICRSVHMESEVMHDTVDRKYERLFKEFPSVFLSSTKHTNDLISSKIFDDVILSHLFEANALESSSKVCKQPLLVKCNSKNTTYFPPLKIVKMHVIFILYRPGKDNYHLCGPLHLINEANLQWNNSKTSISSQTVDNCADECLNSRDCVAFGFFPLKSGSICHLTNKQCENVQSNKMVYLRPGQNLYVRTSQRCSNRLYANEMYFENYFKPSYCYTILKDKFNWEEAEKECSNRGMAILKVTENNEYLPNMVKTFFSTKGERIWLPIIKKDGGFYWRNVFQSRDKLLKVKSKFYPLKSLREDCNSALIRYNKNYLLMDREKINCKSRLTTICYKPKDGWNITESQKWLIKEMLKKPNPPYIGDNDKAIHFKYHYCNLKFNHVDQSYCFPQFKSLARYTDIVNFGSSKINYSSRTSSIKDLESFDGFLIMRTFTNHDCDHIKATVNIFGFIDQIEINSGNSRCGFLYMRWNGLLKPLCININNIKALAQERRKYLMKGLCATFGLDYLWLNADLQPTITFKDDHLGLEINHSIIDLYENIYPRHILEIPFLKIKSDSSCTQPPLTLKLWCRIFDRLPRPDMVLQSLPSIKYSFKFFRPALWDICGPTHLFRFHFGSFTKRNSSSVSTERIIPYENGNDPTARKYIVGKTFFECRKICSDSQTYVGFLYIPMKDDKLIGYCGLTERYCDTDPNYAYTYIPAGHWLYVKTHDICSKFSTVPIDNVLYDALTKVCFVIKRNVTYREATKYCQSIEMNMFRPDLLSESVKTLFPSKETVWMSTKLIDYRLHYNSNFGDGKRYELLDNNQLKGLNISDIPLSNCIALYVSYRTVDLKDMFGLNRRRLPLKNEILCNFSKLTAICQRPLRGGWSPWTKWSDCPCYFKSVTNIKQYRTRKCNDPGPAEEFLESPCGTQSLEERQVRRCWQFTSPNSVHMAVEIEFYGHLRTKDICQSMIATQRDDSEVSLNKFLSIPTIQHSVENMISFELCINWCLQDKLCREVYSLKIEDKRYKCVKSTSFCSFLKSKSSSLERLYRLTDKRCIFTSNVCQLPIFYYDELSGYCLSYGGYLTYEEGVQYCQNLGLHLFKLSNVQKASNLVRFLRNAFKNMTLWLGIRKMKGPERTFVWDSFVWNDTDVVDEKVVSSLEGDCYLAMIEEKEIQWQGADCEEKHQTLCWRPLIGEWSSWSNWNFDSNIKGKSFRTRKCNNPKPSKPHYNCFGDDFEYRNRRKEMKISLLGQLTIFGWFRIRKQM</sequence>
<dbReference type="Proteomes" id="UP000549394">
    <property type="component" value="Unassembled WGS sequence"/>
</dbReference>
<keyword evidence="4" id="KW-0677">Repeat</keyword>
<reference evidence="8 9" key="1">
    <citation type="submission" date="2020-08" db="EMBL/GenBank/DDBJ databases">
        <authorList>
            <person name="Hejnol A."/>
        </authorList>
    </citation>
    <scope>NUCLEOTIDE SEQUENCE [LARGE SCALE GENOMIC DNA]</scope>
</reference>
<dbReference type="SMART" id="SM00473">
    <property type="entry name" value="PAN_AP"/>
    <property type="match status" value="1"/>
</dbReference>
<dbReference type="PANTHER" id="PTHR22906">
    <property type="entry name" value="PROPERDIN"/>
    <property type="match status" value="1"/>
</dbReference>
<keyword evidence="3" id="KW-0732">Signal</keyword>
<name>A0A7I8VW28_9ANNE</name>
<evidence type="ECO:0000259" key="6">
    <source>
        <dbReference type="PROSITE" id="PS50041"/>
    </source>
</evidence>
<dbReference type="InterPro" id="IPR016187">
    <property type="entry name" value="CTDL_fold"/>
</dbReference>
<evidence type="ECO:0000259" key="7">
    <source>
        <dbReference type="PROSITE" id="PS50948"/>
    </source>
</evidence>
<dbReference type="InterPro" id="IPR001304">
    <property type="entry name" value="C-type_lectin-like"/>
</dbReference>
<accession>A0A7I8VW28</accession>
<dbReference type="Gene3D" id="2.20.100.10">
    <property type="entry name" value="Thrombospondin type-1 (TSP1) repeat"/>
    <property type="match status" value="2"/>
</dbReference>
<evidence type="ECO:0000256" key="3">
    <source>
        <dbReference type="ARBA" id="ARBA00022729"/>
    </source>
</evidence>
<organism evidence="8 9">
    <name type="scientific">Dimorphilus gyrociliatus</name>
    <dbReference type="NCBI Taxonomy" id="2664684"/>
    <lineage>
        <taxon>Eukaryota</taxon>
        <taxon>Metazoa</taxon>
        <taxon>Spiralia</taxon>
        <taxon>Lophotrochozoa</taxon>
        <taxon>Annelida</taxon>
        <taxon>Polychaeta</taxon>
        <taxon>Polychaeta incertae sedis</taxon>
        <taxon>Dinophilidae</taxon>
        <taxon>Dimorphilus</taxon>
    </lineage>
</organism>
<dbReference type="PANTHER" id="PTHR22906:SF43">
    <property type="entry name" value="PROPERDIN"/>
    <property type="match status" value="1"/>
</dbReference>
<dbReference type="CDD" id="cd00037">
    <property type="entry name" value="CLECT"/>
    <property type="match status" value="2"/>
</dbReference>
<keyword evidence="2" id="KW-0964">Secreted</keyword>
<gene>
    <name evidence="8" type="ORF">DGYR_LOCUS8535</name>
</gene>
<keyword evidence="5" id="KW-1015">Disulfide bond</keyword>
<dbReference type="PROSITE" id="PS50948">
    <property type="entry name" value="PAN"/>
    <property type="match status" value="1"/>
</dbReference>
<dbReference type="InterPro" id="IPR016186">
    <property type="entry name" value="C-type_lectin-like/link_sf"/>
</dbReference>
<keyword evidence="9" id="KW-1185">Reference proteome</keyword>
<feature type="domain" description="C-type lectin" evidence="6">
    <location>
        <begin position="1143"/>
        <end position="1260"/>
    </location>
</feature>
<dbReference type="Pfam" id="PF00059">
    <property type="entry name" value="Lectin_C"/>
    <property type="match status" value="1"/>
</dbReference>
<evidence type="ECO:0000313" key="9">
    <source>
        <dbReference type="Proteomes" id="UP000549394"/>
    </source>
</evidence>
<evidence type="ECO:0000256" key="1">
    <source>
        <dbReference type="ARBA" id="ARBA00004613"/>
    </source>
</evidence>
<dbReference type="SUPFAM" id="SSF56436">
    <property type="entry name" value="C-type lectin-like"/>
    <property type="match status" value="2"/>
</dbReference>
<dbReference type="Gene3D" id="3.10.100.10">
    <property type="entry name" value="Mannose-Binding Protein A, subunit A"/>
    <property type="match status" value="2"/>
</dbReference>
<comment type="caution">
    <text evidence="8">The sequence shown here is derived from an EMBL/GenBank/DDBJ whole genome shotgun (WGS) entry which is preliminary data.</text>
</comment>
<comment type="subcellular location">
    <subcellularLocation>
        <location evidence="1">Secreted</location>
    </subcellularLocation>
</comment>
<dbReference type="InterPro" id="IPR052065">
    <property type="entry name" value="Compl_asym_regulator"/>
</dbReference>